<gene>
    <name evidence="3" type="ORF">ACFQDI_04965</name>
</gene>
<feature type="compositionally biased region" description="Polar residues" evidence="1">
    <location>
        <begin position="67"/>
        <end position="80"/>
    </location>
</feature>
<protein>
    <submittedName>
        <fullName evidence="3">Uncharacterized protein</fullName>
    </submittedName>
</protein>
<keyword evidence="2" id="KW-0472">Membrane</keyword>
<dbReference type="RefSeq" id="WP_377164026.1">
    <property type="nucleotide sequence ID" value="NZ_JBHSMQ010000001.1"/>
</dbReference>
<feature type="transmembrane region" description="Helical" evidence="2">
    <location>
        <begin position="22"/>
        <end position="48"/>
    </location>
</feature>
<evidence type="ECO:0000256" key="2">
    <source>
        <dbReference type="SAM" id="Phobius"/>
    </source>
</evidence>
<sequence>MTNPSIADNDPPRRSRARRREAMINAVATILGCMALVIMIATVVRVVMAKLWESARVNPDYAQSVYESEQQPRWSGNAKAQPSLLDPASDKPNTPAGTIPEVTSTPVSGTSQSSTLKLMAPSSPPPSAIEGIESKRPRIEIALRGFFEAVGIDQQLAFSRDPQRVRPLMQQYYRIHPHTPLQWKSLGWVLPVEEEGYRLGYAQAVLANADPVSLIIEEQPDGSFRVDWESSVRYGEADWGSFIKSQPTSPTLFRVVASRPQTSPPEAAPMGSELLEIKHPDGNEVVYAYFDRKDPKFEPLLQQLQSGNWKDVPLTLRLCFPGPTGSGKNARIAEVEGKGWLILHGTRS</sequence>
<keyword evidence="4" id="KW-1185">Reference proteome</keyword>
<evidence type="ECO:0000313" key="4">
    <source>
        <dbReference type="Proteomes" id="UP001596052"/>
    </source>
</evidence>
<dbReference type="Proteomes" id="UP001596052">
    <property type="component" value="Unassembled WGS sequence"/>
</dbReference>
<keyword evidence="2" id="KW-0812">Transmembrane</keyword>
<reference evidence="4" key="1">
    <citation type="journal article" date="2019" name="Int. J. Syst. Evol. Microbiol.">
        <title>The Global Catalogue of Microorganisms (GCM) 10K type strain sequencing project: providing services to taxonomists for standard genome sequencing and annotation.</title>
        <authorList>
            <consortium name="The Broad Institute Genomics Platform"/>
            <consortium name="The Broad Institute Genome Sequencing Center for Infectious Disease"/>
            <person name="Wu L."/>
            <person name="Ma J."/>
        </authorList>
    </citation>
    <scope>NUCLEOTIDE SEQUENCE [LARGE SCALE GENOMIC DNA]</scope>
    <source>
        <strain evidence="4">CGMCC 4.1469</strain>
    </source>
</reference>
<dbReference type="EMBL" id="JBHSMQ010000001">
    <property type="protein sequence ID" value="MFC5454200.1"/>
    <property type="molecule type" value="Genomic_DNA"/>
</dbReference>
<comment type="caution">
    <text evidence="3">The sequence shown here is derived from an EMBL/GenBank/DDBJ whole genome shotgun (WGS) entry which is preliminary data.</text>
</comment>
<organism evidence="3 4">
    <name type="scientific">Prosthecobacter fluviatilis</name>
    <dbReference type="NCBI Taxonomy" id="445931"/>
    <lineage>
        <taxon>Bacteria</taxon>
        <taxon>Pseudomonadati</taxon>
        <taxon>Verrucomicrobiota</taxon>
        <taxon>Verrucomicrobiia</taxon>
        <taxon>Verrucomicrobiales</taxon>
        <taxon>Verrucomicrobiaceae</taxon>
        <taxon>Prosthecobacter</taxon>
    </lineage>
</organism>
<accession>A0ABW0KL57</accession>
<evidence type="ECO:0000256" key="1">
    <source>
        <dbReference type="SAM" id="MobiDB-lite"/>
    </source>
</evidence>
<evidence type="ECO:0000313" key="3">
    <source>
        <dbReference type="EMBL" id="MFC5454200.1"/>
    </source>
</evidence>
<feature type="compositionally biased region" description="Polar residues" evidence="1">
    <location>
        <begin position="91"/>
        <end position="116"/>
    </location>
</feature>
<feature type="region of interest" description="Disordered" evidence="1">
    <location>
        <begin position="67"/>
        <end position="133"/>
    </location>
</feature>
<proteinExistence type="predicted"/>
<keyword evidence="2" id="KW-1133">Transmembrane helix</keyword>
<name>A0ABW0KL57_9BACT</name>